<feature type="transmembrane region" description="Helical" evidence="1">
    <location>
        <begin position="79"/>
        <end position="99"/>
    </location>
</feature>
<sequence>MHVTLICIVLVLIAVVVVKALTSTGTPLKGGMPSGHAALAFAMATLVTLIEAGLTVSTLSYLMAVLVAQSRIEGKIHTFWETVAGAILGVLIGLLVYQLKIVG</sequence>
<gene>
    <name evidence="3" type="ORF">SDC9_204580</name>
</gene>
<dbReference type="Gene3D" id="1.20.144.10">
    <property type="entry name" value="Phosphatidic acid phosphatase type 2/haloperoxidase"/>
    <property type="match status" value="1"/>
</dbReference>
<evidence type="ECO:0000313" key="3">
    <source>
        <dbReference type="EMBL" id="MPN56887.1"/>
    </source>
</evidence>
<protein>
    <recommendedName>
        <fullName evidence="2">Phosphatidic acid phosphatase type 2/haloperoxidase domain-containing protein</fullName>
    </recommendedName>
</protein>
<dbReference type="InterPro" id="IPR036938">
    <property type="entry name" value="PAP2/HPO_sf"/>
</dbReference>
<dbReference type="InterPro" id="IPR000326">
    <property type="entry name" value="PAP2/HPO"/>
</dbReference>
<dbReference type="AlphaFoldDB" id="A0A645J0F5"/>
<dbReference type="EMBL" id="VSSQ01127763">
    <property type="protein sequence ID" value="MPN56887.1"/>
    <property type="molecule type" value="Genomic_DNA"/>
</dbReference>
<evidence type="ECO:0000256" key="1">
    <source>
        <dbReference type="SAM" id="Phobius"/>
    </source>
</evidence>
<proteinExistence type="predicted"/>
<organism evidence="3">
    <name type="scientific">bioreactor metagenome</name>
    <dbReference type="NCBI Taxonomy" id="1076179"/>
    <lineage>
        <taxon>unclassified sequences</taxon>
        <taxon>metagenomes</taxon>
        <taxon>ecological metagenomes</taxon>
    </lineage>
</organism>
<keyword evidence="1" id="KW-0472">Membrane</keyword>
<evidence type="ECO:0000259" key="2">
    <source>
        <dbReference type="Pfam" id="PF01569"/>
    </source>
</evidence>
<dbReference type="SUPFAM" id="SSF48317">
    <property type="entry name" value="Acid phosphatase/Vanadium-dependent haloperoxidase"/>
    <property type="match status" value="1"/>
</dbReference>
<comment type="caution">
    <text evidence="3">The sequence shown here is derived from an EMBL/GenBank/DDBJ whole genome shotgun (WGS) entry which is preliminary data.</text>
</comment>
<keyword evidence="1" id="KW-1133">Transmembrane helix</keyword>
<feature type="transmembrane region" description="Helical" evidence="1">
    <location>
        <begin position="36"/>
        <end position="67"/>
    </location>
</feature>
<accession>A0A645J0F5</accession>
<name>A0A645J0F5_9ZZZZ</name>
<keyword evidence="1" id="KW-0812">Transmembrane</keyword>
<reference evidence="3" key="1">
    <citation type="submission" date="2019-08" db="EMBL/GenBank/DDBJ databases">
        <authorList>
            <person name="Kucharzyk K."/>
            <person name="Murdoch R.W."/>
            <person name="Higgins S."/>
            <person name="Loffler F."/>
        </authorList>
    </citation>
    <scope>NUCLEOTIDE SEQUENCE</scope>
</reference>
<dbReference type="Pfam" id="PF01569">
    <property type="entry name" value="PAP2"/>
    <property type="match status" value="1"/>
</dbReference>
<feature type="domain" description="Phosphatidic acid phosphatase type 2/haloperoxidase" evidence="2">
    <location>
        <begin position="29"/>
        <end position="99"/>
    </location>
</feature>